<organism evidence="1 2">
    <name type="scientific">Sphingomonas limnosediminicola</name>
    <dbReference type="NCBI Taxonomy" id="940133"/>
    <lineage>
        <taxon>Bacteria</taxon>
        <taxon>Pseudomonadati</taxon>
        <taxon>Pseudomonadota</taxon>
        <taxon>Alphaproteobacteria</taxon>
        <taxon>Sphingomonadales</taxon>
        <taxon>Sphingomonadaceae</taxon>
        <taxon>Sphingomonas</taxon>
    </lineage>
</organism>
<evidence type="ECO:0008006" key="3">
    <source>
        <dbReference type="Google" id="ProtNLM"/>
    </source>
</evidence>
<protein>
    <recommendedName>
        <fullName evidence="3">DUF1707 domain-containing protein</fullName>
    </recommendedName>
</protein>
<gene>
    <name evidence="1" type="ORF">GCM10022276_12510</name>
</gene>
<reference evidence="2" key="1">
    <citation type="journal article" date="2019" name="Int. J. Syst. Evol. Microbiol.">
        <title>The Global Catalogue of Microorganisms (GCM) 10K type strain sequencing project: providing services to taxonomists for standard genome sequencing and annotation.</title>
        <authorList>
            <consortium name="The Broad Institute Genomics Platform"/>
            <consortium name="The Broad Institute Genome Sequencing Center for Infectious Disease"/>
            <person name="Wu L."/>
            <person name="Ma J."/>
        </authorList>
    </citation>
    <scope>NUCLEOTIDE SEQUENCE [LARGE SCALE GENOMIC DNA]</scope>
    <source>
        <strain evidence="2">JCM 17543</strain>
    </source>
</reference>
<proteinExistence type="predicted"/>
<keyword evidence="2" id="KW-1185">Reference proteome</keyword>
<evidence type="ECO:0000313" key="1">
    <source>
        <dbReference type="EMBL" id="GAA3894895.1"/>
    </source>
</evidence>
<comment type="caution">
    <text evidence="1">The sequence shown here is derived from an EMBL/GenBank/DDBJ whole genome shotgun (WGS) entry which is preliminary data.</text>
</comment>
<evidence type="ECO:0000313" key="2">
    <source>
        <dbReference type="Proteomes" id="UP001500827"/>
    </source>
</evidence>
<dbReference type="EMBL" id="BAABBM010000001">
    <property type="protein sequence ID" value="GAA3894895.1"/>
    <property type="molecule type" value="Genomic_DNA"/>
</dbReference>
<sequence>MESDRKDEGRIAAGSRPANAAEFIESLDRRRQAQDRLEQDLLHDVPLLYGSPGEVGFHDPRDGPGDPGIIIARIHREEMLRGNGVDTFGASGDRSDVRLPFERTLIWLVFLLCAIELLAKFA</sequence>
<dbReference type="Proteomes" id="UP001500827">
    <property type="component" value="Unassembled WGS sequence"/>
</dbReference>
<accession>A0ABP7L813</accession>
<name>A0ABP7L813_9SPHN</name>